<feature type="domain" description="Uracil-DNA glycosylase-like" evidence="4">
    <location>
        <begin position="7"/>
        <end position="131"/>
    </location>
</feature>
<protein>
    <submittedName>
        <fullName evidence="5">G/U-mismatch-specific DNA glycolase</fullName>
        <ecNumber evidence="5">3.2.2.-</ecNumber>
    </submittedName>
</protein>
<gene>
    <name evidence="5" type="primary">mug</name>
    <name evidence="5" type="ORF">SCABRO_01201</name>
</gene>
<dbReference type="Proteomes" id="UP000030652">
    <property type="component" value="Unassembled WGS sequence"/>
</dbReference>
<evidence type="ECO:0000313" key="5">
    <source>
        <dbReference type="EMBL" id="KHE93038.1"/>
    </source>
</evidence>
<organism evidence="5 6">
    <name type="scientific">Candidatus Scalindua brodae</name>
    <dbReference type="NCBI Taxonomy" id="237368"/>
    <lineage>
        <taxon>Bacteria</taxon>
        <taxon>Pseudomonadati</taxon>
        <taxon>Planctomycetota</taxon>
        <taxon>Candidatus Brocadiia</taxon>
        <taxon>Candidatus Brocadiales</taxon>
        <taxon>Candidatus Scalinduaceae</taxon>
        <taxon>Candidatus Scalindua</taxon>
    </lineage>
</organism>
<dbReference type="InterPro" id="IPR015637">
    <property type="entry name" value="MUG/TDG"/>
</dbReference>
<dbReference type="EMBL" id="JRYO01000081">
    <property type="protein sequence ID" value="KHE93038.1"/>
    <property type="molecule type" value="Genomic_DNA"/>
</dbReference>
<name>A0A0B0EPH9_9BACT</name>
<evidence type="ECO:0000256" key="3">
    <source>
        <dbReference type="ARBA" id="ARBA00023204"/>
    </source>
</evidence>
<dbReference type="InterPro" id="IPR036895">
    <property type="entry name" value="Uracil-DNA_glycosylase-like_sf"/>
</dbReference>
<keyword evidence="5" id="KW-0326">Glycosidase</keyword>
<dbReference type="SUPFAM" id="SSF52141">
    <property type="entry name" value="Uracil-DNA glycosylase-like"/>
    <property type="match status" value="1"/>
</dbReference>
<dbReference type="AlphaFoldDB" id="A0A0B0EPH9"/>
<dbReference type="PANTHER" id="PTHR12159">
    <property type="entry name" value="G/T AND G/U MISMATCH-SPECIFIC DNA GLYCOSYLASE"/>
    <property type="match status" value="1"/>
</dbReference>
<dbReference type="GO" id="GO:0006285">
    <property type="term" value="P:base-excision repair, AP site formation"/>
    <property type="evidence" value="ECO:0007669"/>
    <property type="project" value="InterPro"/>
</dbReference>
<dbReference type="eggNOG" id="COG3663">
    <property type="taxonomic scope" value="Bacteria"/>
</dbReference>
<comment type="caution">
    <text evidence="5">The sequence shown here is derived from an EMBL/GenBank/DDBJ whole genome shotgun (WGS) entry which is preliminary data.</text>
</comment>
<keyword evidence="2 5" id="KW-0378">Hydrolase</keyword>
<dbReference type="Gene3D" id="3.40.470.10">
    <property type="entry name" value="Uracil-DNA glycosylase-like domain"/>
    <property type="match status" value="1"/>
</dbReference>
<keyword evidence="3" id="KW-0234">DNA repair</keyword>
<evidence type="ECO:0000256" key="1">
    <source>
        <dbReference type="ARBA" id="ARBA00022763"/>
    </source>
</evidence>
<dbReference type="Pfam" id="PF03167">
    <property type="entry name" value="UDG"/>
    <property type="match status" value="1"/>
</dbReference>
<proteinExistence type="predicted"/>
<dbReference type="GO" id="GO:0008263">
    <property type="term" value="F:pyrimidine-specific mismatch base pair DNA N-glycosylase activity"/>
    <property type="evidence" value="ECO:0007669"/>
    <property type="project" value="TreeGrafter"/>
</dbReference>
<reference evidence="5 6" key="1">
    <citation type="submission" date="2014-10" db="EMBL/GenBank/DDBJ databases">
        <title>Draft genome of anammox bacterium scalindua brodae, obtained using differential coverage binning of sequence data from two enrichment reactors.</title>
        <authorList>
            <person name="Speth D.R."/>
            <person name="Russ L."/>
            <person name="Kartal B."/>
            <person name="Op den Camp H.J."/>
            <person name="Dutilh B.E."/>
            <person name="Jetten M.S."/>
        </authorList>
    </citation>
    <scope>NUCLEOTIDE SEQUENCE [LARGE SCALE GENOMIC DNA]</scope>
    <source>
        <strain evidence="5">RU1</strain>
    </source>
</reference>
<dbReference type="InterPro" id="IPR005122">
    <property type="entry name" value="Uracil-DNA_glycosylase-like"/>
</dbReference>
<accession>A0A0B0EPH9</accession>
<dbReference type="EC" id="3.2.2.-" evidence="5"/>
<evidence type="ECO:0000259" key="4">
    <source>
        <dbReference type="Pfam" id="PF03167"/>
    </source>
</evidence>
<evidence type="ECO:0000256" key="2">
    <source>
        <dbReference type="ARBA" id="ARBA00022801"/>
    </source>
</evidence>
<keyword evidence="1" id="KW-0227">DNA damage</keyword>
<sequence length="178" mass="21055">MIRYLYKQPKLLFVGINPHPGSFNRRVPFSNNKLFWYLLSEAGLIKEKREELRDDKTLERVYKEKFNSVYELGFVNIINRPTRDITGIKKHEELPGRKKISRIIKTEMPKVVCFVGKVTYEKYTGSKDFSFGWQENIGVSKAFVMHSPLRGKAIIRVRELQEIKRTIQSLYKTRRNVI</sequence>
<dbReference type="GO" id="GO:0004844">
    <property type="term" value="F:uracil DNA N-glycosylase activity"/>
    <property type="evidence" value="ECO:0007669"/>
    <property type="project" value="TreeGrafter"/>
</dbReference>
<evidence type="ECO:0000313" key="6">
    <source>
        <dbReference type="Proteomes" id="UP000030652"/>
    </source>
</evidence>
<dbReference type="PANTHER" id="PTHR12159:SF9">
    <property type="entry name" value="G_T MISMATCH-SPECIFIC THYMINE DNA GLYCOSYLASE"/>
    <property type="match status" value="1"/>
</dbReference>